<keyword evidence="3" id="KW-1284">Encapsulin nanocompartment</keyword>
<dbReference type="SUPFAM" id="SSF56563">
    <property type="entry name" value="Major capsid protein gp5"/>
    <property type="match status" value="1"/>
</dbReference>
<accession>A0A852T3E4</accession>
<dbReference type="PANTHER" id="PTHR37165">
    <property type="entry name" value="PEPTIDASE U56 FAMILY"/>
    <property type="match status" value="1"/>
</dbReference>
<keyword evidence="6" id="KW-1185">Reference proteome</keyword>
<name>A0A852T3E4_9MICO</name>
<dbReference type="RefSeq" id="WP_179457311.1">
    <property type="nucleotide sequence ID" value="NZ_BAAAPX010000001.1"/>
</dbReference>
<dbReference type="GO" id="GO:0140737">
    <property type="term" value="C:encapsulin nanocompartment"/>
    <property type="evidence" value="ECO:0007669"/>
    <property type="project" value="UniProtKB-SubCell"/>
</dbReference>
<dbReference type="InterPro" id="IPR051429">
    <property type="entry name" value="Encapsulin_nc"/>
</dbReference>
<dbReference type="NCBIfam" id="NF041155">
    <property type="entry name" value="encap_f1"/>
    <property type="match status" value="1"/>
</dbReference>
<comment type="similarity">
    <text evidence="2">Belongs to the encapsulin family. Family 1 subfamily.</text>
</comment>
<comment type="caution">
    <text evidence="5">The sequence shown here is derived from an EMBL/GenBank/DDBJ whole genome shotgun (WGS) entry which is preliminary data.</text>
</comment>
<evidence type="ECO:0000313" key="5">
    <source>
        <dbReference type="EMBL" id="NYD75362.1"/>
    </source>
</evidence>
<evidence type="ECO:0000313" key="6">
    <source>
        <dbReference type="Proteomes" id="UP000589620"/>
    </source>
</evidence>
<comment type="subcellular location">
    <subcellularLocation>
        <location evidence="1">Encapsulin nanocompartment</location>
    </subcellularLocation>
</comment>
<evidence type="ECO:0000256" key="1">
    <source>
        <dbReference type="ARBA" id="ARBA00033738"/>
    </source>
</evidence>
<dbReference type="AlphaFoldDB" id="A0A852T3E4"/>
<dbReference type="InterPro" id="IPR007544">
    <property type="entry name" value="ENCAP"/>
</dbReference>
<gene>
    <name evidence="5" type="ORF">BJ963_002881</name>
</gene>
<dbReference type="EMBL" id="JACCBJ010000001">
    <property type="protein sequence ID" value="NYD75362.1"/>
    <property type="molecule type" value="Genomic_DNA"/>
</dbReference>
<dbReference type="Gene3D" id="3.30.2400.30">
    <property type="match status" value="1"/>
</dbReference>
<dbReference type="PIRSF" id="PIRSF019254">
    <property type="entry name" value="CFP29"/>
    <property type="match status" value="1"/>
</dbReference>
<sequence>MNHLFRDLAPITDGTWTMLDDEARARLAPALGGRRLVDFVGPLGWEHSATSTGRVGGVVDTADGAVIARSRAVLPLAEVRAEFTLSRAELDAAARGAIDVDLSSLDRAAAQLATVENSAIFNGWEAVGFDGIIPSSPAAPLVRSDDPRRLAEQVAAAAAQLKRAGVDGPYGLAVDSDTWINVVGGSDQGGSPLYKHLETLLGGPVVWAPGVDGAVVVSLRGGDYVFESGQDIAIGYAHHTGDEVFLYLEETFSFRVATPEAAAAIG</sequence>
<proteinExistence type="inferred from homology"/>
<evidence type="ECO:0000256" key="3">
    <source>
        <dbReference type="ARBA" id="ARBA00033787"/>
    </source>
</evidence>
<evidence type="ECO:0000256" key="2">
    <source>
        <dbReference type="ARBA" id="ARBA00033743"/>
    </source>
</evidence>
<dbReference type="PANTHER" id="PTHR37165:SF1">
    <property type="entry name" value="TYPE 1 ENCAPSULIN SHELL PROTEIN"/>
    <property type="match status" value="1"/>
</dbReference>
<dbReference type="Pfam" id="PF04454">
    <property type="entry name" value="Linocin_M18"/>
    <property type="match status" value="1"/>
</dbReference>
<reference evidence="5 6" key="1">
    <citation type="submission" date="2020-07" db="EMBL/GenBank/DDBJ databases">
        <title>Sequencing the genomes of 1000 actinobacteria strains.</title>
        <authorList>
            <person name="Klenk H.-P."/>
        </authorList>
    </citation>
    <scope>NUCLEOTIDE SEQUENCE [LARGE SCALE GENOMIC DNA]</scope>
    <source>
        <strain evidence="5 6">DSM 23871</strain>
    </source>
</reference>
<dbReference type="Proteomes" id="UP000589620">
    <property type="component" value="Unassembled WGS sequence"/>
</dbReference>
<protein>
    <recommendedName>
        <fullName evidence="4">Type 1 encapsulin shell protein</fullName>
    </recommendedName>
</protein>
<dbReference type="Gene3D" id="3.30.2320.10">
    <property type="entry name" value="hypothetical protein PF0899 domain"/>
    <property type="match status" value="1"/>
</dbReference>
<evidence type="ECO:0000256" key="4">
    <source>
        <dbReference type="ARBA" id="ARBA00050023"/>
    </source>
</evidence>
<organism evidence="5 6">
    <name type="scientific">Leifsonia soli</name>
    <dbReference type="NCBI Taxonomy" id="582665"/>
    <lineage>
        <taxon>Bacteria</taxon>
        <taxon>Bacillati</taxon>
        <taxon>Actinomycetota</taxon>
        <taxon>Actinomycetes</taxon>
        <taxon>Micrococcales</taxon>
        <taxon>Microbacteriaceae</taxon>
        <taxon>Leifsonia</taxon>
    </lineage>
</organism>